<sequence>MIIIYPFTAAKVTVGNWLGVFVTIANPLTFVLINRLVLNLRQVSHVQEGNAPTLCAIGTIPEPTFATNSILGNIGAPLRVGAEDDYEIDEIDGDDEGEVIEECSIVNRTETIEEPRNPSYA</sequence>
<dbReference type="Proteomes" id="UP000294933">
    <property type="component" value="Unassembled WGS sequence"/>
</dbReference>
<evidence type="ECO:0000256" key="1">
    <source>
        <dbReference type="SAM" id="Phobius"/>
    </source>
</evidence>
<gene>
    <name evidence="2" type="ORF">BD410DRAFT_795727</name>
</gene>
<feature type="transmembrane region" description="Helical" evidence="1">
    <location>
        <begin position="17"/>
        <end position="38"/>
    </location>
</feature>
<reference evidence="2 3" key="1">
    <citation type="submission" date="2018-06" db="EMBL/GenBank/DDBJ databases">
        <title>A transcriptomic atlas of mushroom development highlights an independent origin of complex multicellularity.</title>
        <authorList>
            <consortium name="DOE Joint Genome Institute"/>
            <person name="Krizsan K."/>
            <person name="Almasi E."/>
            <person name="Merenyi Z."/>
            <person name="Sahu N."/>
            <person name="Viragh M."/>
            <person name="Koszo T."/>
            <person name="Mondo S."/>
            <person name="Kiss B."/>
            <person name="Balint B."/>
            <person name="Kues U."/>
            <person name="Barry K."/>
            <person name="Hegedus J.C."/>
            <person name="Henrissat B."/>
            <person name="Johnson J."/>
            <person name="Lipzen A."/>
            <person name="Ohm R."/>
            <person name="Nagy I."/>
            <person name="Pangilinan J."/>
            <person name="Yan J."/>
            <person name="Xiong Y."/>
            <person name="Grigoriev I.V."/>
            <person name="Hibbett D.S."/>
            <person name="Nagy L.G."/>
        </authorList>
    </citation>
    <scope>NUCLEOTIDE SEQUENCE [LARGE SCALE GENOMIC DNA]</scope>
    <source>
        <strain evidence="2 3">SZMC22713</strain>
    </source>
</reference>
<evidence type="ECO:0000313" key="2">
    <source>
        <dbReference type="EMBL" id="TDL16095.1"/>
    </source>
</evidence>
<keyword evidence="3" id="KW-1185">Reference proteome</keyword>
<organism evidence="2 3">
    <name type="scientific">Rickenella mellea</name>
    <dbReference type="NCBI Taxonomy" id="50990"/>
    <lineage>
        <taxon>Eukaryota</taxon>
        <taxon>Fungi</taxon>
        <taxon>Dikarya</taxon>
        <taxon>Basidiomycota</taxon>
        <taxon>Agaricomycotina</taxon>
        <taxon>Agaricomycetes</taxon>
        <taxon>Hymenochaetales</taxon>
        <taxon>Rickenellaceae</taxon>
        <taxon>Rickenella</taxon>
    </lineage>
</organism>
<keyword evidence="1" id="KW-0812">Transmembrane</keyword>
<dbReference type="AlphaFoldDB" id="A0A4Y7PLI1"/>
<keyword evidence="1" id="KW-1133">Transmembrane helix</keyword>
<evidence type="ECO:0000313" key="3">
    <source>
        <dbReference type="Proteomes" id="UP000294933"/>
    </source>
</evidence>
<dbReference type="EMBL" id="ML170252">
    <property type="protein sequence ID" value="TDL16095.1"/>
    <property type="molecule type" value="Genomic_DNA"/>
</dbReference>
<protein>
    <submittedName>
        <fullName evidence="2">Uncharacterized protein</fullName>
    </submittedName>
</protein>
<keyword evidence="1" id="KW-0472">Membrane</keyword>
<accession>A0A4Y7PLI1</accession>
<name>A0A4Y7PLI1_9AGAM</name>
<dbReference type="VEuPathDB" id="FungiDB:BD410DRAFT_795727"/>
<proteinExistence type="predicted"/>